<name>A0A132B4M9_MOLSC</name>
<reference evidence="2 3" key="1">
    <citation type="submission" date="2015-10" db="EMBL/GenBank/DDBJ databases">
        <title>Full genome of DAOMC 229536 Phialocephala scopiformis, a fungal endophyte of spruce producing the potent anti-insectan compound rugulosin.</title>
        <authorList>
            <consortium name="DOE Joint Genome Institute"/>
            <person name="Walker A.K."/>
            <person name="Frasz S.L."/>
            <person name="Seifert K.A."/>
            <person name="Miller J.D."/>
            <person name="Mondo S.J."/>
            <person name="Labutti K."/>
            <person name="Lipzen A."/>
            <person name="Dockter R."/>
            <person name="Kennedy M."/>
            <person name="Grigoriev I.V."/>
            <person name="Spatafora J.W."/>
        </authorList>
    </citation>
    <scope>NUCLEOTIDE SEQUENCE [LARGE SCALE GENOMIC DNA]</scope>
    <source>
        <strain evidence="2 3">CBS 120377</strain>
    </source>
</reference>
<dbReference type="Proteomes" id="UP000070700">
    <property type="component" value="Unassembled WGS sequence"/>
</dbReference>
<keyword evidence="1" id="KW-1133">Transmembrane helix</keyword>
<dbReference type="InParanoid" id="A0A132B4M9"/>
<evidence type="ECO:0000313" key="3">
    <source>
        <dbReference type="Proteomes" id="UP000070700"/>
    </source>
</evidence>
<gene>
    <name evidence="2" type="ORF">LY89DRAFT_400559</name>
</gene>
<keyword evidence="3" id="KW-1185">Reference proteome</keyword>
<dbReference type="EMBL" id="KQ947444">
    <property type="protein sequence ID" value="KUJ06627.1"/>
    <property type="molecule type" value="Genomic_DNA"/>
</dbReference>
<accession>A0A132B4M9</accession>
<keyword evidence="1" id="KW-0472">Membrane</keyword>
<feature type="transmembrane region" description="Helical" evidence="1">
    <location>
        <begin position="116"/>
        <end position="136"/>
    </location>
</feature>
<sequence>MNNGTIYLGVWTDWSYGPVMGATLTTTRKFGDLLIAFTAFLIPYVASRFWRIFCLIFHRCYSTAHSRDALHHQRQIILRNSSSPESGLFSLFNLFLAWRRSSQQPPIKTKRRLSRLLPSALFAICCISAFIVAGGLSSQISTSRGDVVLLKGDQCSIPYYGTNLTVAGEGLYYSAMGKRLMDAQNYAQQCYSATSSSLLDCDKFVVKNLKSKTTQTNSTCPFPGPGAVCRNNETGLRIDSGYLDSNDDFGLNNPAHERLQWRYVLECAPLVTEGLTSNFTDRNNATWVRHSDLQKAELTRTLRGNEVEFQAQTSQVEDRNRSTMIWSNDENSLSVPLLFLANLHASLPDIFLIEYYAVTEKGYGHFSQRTVLLFSKKS</sequence>
<evidence type="ECO:0000256" key="1">
    <source>
        <dbReference type="SAM" id="Phobius"/>
    </source>
</evidence>
<protein>
    <submittedName>
        <fullName evidence="2">Uncharacterized protein</fullName>
    </submittedName>
</protein>
<proteinExistence type="predicted"/>
<evidence type="ECO:0000313" key="2">
    <source>
        <dbReference type="EMBL" id="KUJ06627.1"/>
    </source>
</evidence>
<keyword evidence="1" id="KW-0812">Transmembrane</keyword>
<feature type="transmembrane region" description="Helical" evidence="1">
    <location>
        <begin position="33"/>
        <end position="57"/>
    </location>
</feature>
<dbReference type="RefSeq" id="XP_018060982.1">
    <property type="nucleotide sequence ID" value="XM_018207261.1"/>
</dbReference>
<dbReference type="GeneID" id="28816987"/>
<organism evidence="2 3">
    <name type="scientific">Mollisia scopiformis</name>
    <name type="common">Conifer needle endophyte fungus</name>
    <name type="synonym">Phialocephala scopiformis</name>
    <dbReference type="NCBI Taxonomy" id="149040"/>
    <lineage>
        <taxon>Eukaryota</taxon>
        <taxon>Fungi</taxon>
        <taxon>Dikarya</taxon>
        <taxon>Ascomycota</taxon>
        <taxon>Pezizomycotina</taxon>
        <taxon>Leotiomycetes</taxon>
        <taxon>Helotiales</taxon>
        <taxon>Mollisiaceae</taxon>
        <taxon>Mollisia</taxon>
    </lineage>
</organism>
<dbReference type="OrthoDB" id="3540210at2759"/>
<dbReference type="AlphaFoldDB" id="A0A132B4M9"/>
<dbReference type="STRING" id="149040.A0A132B4M9"/>
<dbReference type="KEGG" id="psco:LY89DRAFT_400559"/>